<evidence type="ECO:0000313" key="2">
    <source>
        <dbReference type="Proteomes" id="UP000598820"/>
    </source>
</evidence>
<dbReference type="RefSeq" id="WP_190887715.1">
    <property type="nucleotide sequence ID" value="NZ_JACWZY010000011.1"/>
</dbReference>
<keyword evidence="2" id="KW-1185">Reference proteome</keyword>
<gene>
    <name evidence="1" type="ORF">IC229_14500</name>
</gene>
<accession>A0A926XWE4</accession>
<sequence>MTFRDLRDAYLSLLEDSALAELLLETVDIPFHRRTYIRTIFASIEGSIWLMKQVCLVAEKSPDSPEMPVSEYLLLSETDYSLKSNGDVRQQAKFLPLTDNLQFVAKVLNYRHSAGINLGVGTKGWENFQEAIKIRNRITHPKSSDDYAITDTEMQLCIKVSHWFNDLTKTFLTRLLINAGLDSTNEQTV</sequence>
<proteinExistence type="predicted"/>
<reference evidence="1" key="1">
    <citation type="submission" date="2020-09" db="EMBL/GenBank/DDBJ databases">
        <authorList>
            <person name="Kim M.K."/>
        </authorList>
    </citation>
    <scope>NUCLEOTIDE SEQUENCE</scope>
    <source>
        <strain evidence="1">BT702</strain>
    </source>
</reference>
<dbReference type="Proteomes" id="UP000598820">
    <property type="component" value="Unassembled WGS sequence"/>
</dbReference>
<evidence type="ECO:0000313" key="1">
    <source>
        <dbReference type="EMBL" id="MBD2701857.1"/>
    </source>
</evidence>
<evidence type="ECO:0008006" key="3">
    <source>
        <dbReference type="Google" id="ProtNLM"/>
    </source>
</evidence>
<protein>
    <recommendedName>
        <fullName evidence="3">RiboL-PSP-HEPN domain-containing protein</fullName>
    </recommendedName>
</protein>
<organism evidence="1 2">
    <name type="scientific">Spirosoma profusum</name>
    <dbReference type="NCBI Taxonomy" id="2771354"/>
    <lineage>
        <taxon>Bacteria</taxon>
        <taxon>Pseudomonadati</taxon>
        <taxon>Bacteroidota</taxon>
        <taxon>Cytophagia</taxon>
        <taxon>Cytophagales</taxon>
        <taxon>Cytophagaceae</taxon>
        <taxon>Spirosoma</taxon>
    </lineage>
</organism>
<dbReference type="AlphaFoldDB" id="A0A926XWE4"/>
<comment type="caution">
    <text evidence="1">The sequence shown here is derived from an EMBL/GenBank/DDBJ whole genome shotgun (WGS) entry which is preliminary data.</text>
</comment>
<name>A0A926XWE4_9BACT</name>
<dbReference type="EMBL" id="JACWZY010000011">
    <property type="protein sequence ID" value="MBD2701857.1"/>
    <property type="molecule type" value="Genomic_DNA"/>
</dbReference>